<keyword evidence="3" id="KW-0813">Transport</keyword>
<accession>A0ABD7X190</accession>
<evidence type="ECO:0000256" key="5">
    <source>
        <dbReference type="ARBA" id="ARBA00022692"/>
    </source>
</evidence>
<dbReference type="Pfam" id="PF03845">
    <property type="entry name" value="Spore_permease"/>
    <property type="match status" value="1"/>
</dbReference>
<evidence type="ECO:0000256" key="7">
    <source>
        <dbReference type="ARBA" id="ARBA00023136"/>
    </source>
</evidence>
<feature type="transmembrane region" description="Helical" evidence="8">
    <location>
        <begin position="12"/>
        <end position="29"/>
    </location>
</feature>
<dbReference type="Gene3D" id="1.20.1740.10">
    <property type="entry name" value="Amino acid/polyamine transporter I"/>
    <property type="match status" value="1"/>
</dbReference>
<feature type="transmembrane region" description="Helical" evidence="8">
    <location>
        <begin position="333"/>
        <end position="355"/>
    </location>
</feature>
<dbReference type="PANTHER" id="PTHR34975">
    <property type="entry name" value="SPORE GERMINATION PROTEIN A2"/>
    <property type="match status" value="1"/>
</dbReference>
<proteinExistence type="inferred from homology"/>
<comment type="similarity">
    <text evidence="2">Belongs to the amino acid-polyamine-organocation (APC) superfamily. Spore germination protein (SGP) (TC 2.A.3.9) family.</text>
</comment>
<evidence type="ECO:0000256" key="1">
    <source>
        <dbReference type="ARBA" id="ARBA00004141"/>
    </source>
</evidence>
<feature type="transmembrane region" description="Helical" evidence="8">
    <location>
        <begin position="113"/>
        <end position="132"/>
    </location>
</feature>
<evidence type="ECO:0000256" key="8">
    <source>
        <dbReference type="SAM" id="Phobius"/>
    </source>
</evidence>
<dbReference type="InterPro" id="IPR004761">
    <property type="entry name" value="Spore_GerAB"/>
</dbReference>
<evidence type="ECO:0000256" key="2">
    <source>
        <dbReference type="ARBA" id="ARBA00007998"/>
    </source>
</evidence>
<feature type="transmembrane region" description="Helical" evidence="8">
    <location>
        <begin position="215"/>
        <end position="238"/>
    </location>
</feature>
<evidence type="ECO:0000256" key="3">
    <source>
        <dbReference type="ARBA" id="ARBA00022448"/>
    </source>
</evidence>
<feature type="transmembrane region" description="Helical" evidence="8">
    <location>
        <begin position="304"/>
        <end position="321"/>
    </location>
</feature>
<comment type="subcellular location">
    <subcellularLocation>
        <location evidence="1">Membrane</location>
        <topology evidence="1">Multi-pass membrane protein</topology>
    </subcellularLocation>
</comment>
<keyword evidence="6 8" id="KW-1133">Transmembrane helix</keyword>
<dbReference type="PANTHER" id="PTHR34975:SF2">
    <property type="entry name" value="SPORE GERMINATION PROTEIN A2"/>
    <property type="match status" value="1"/>
</dbReference>
<feature type="transmembrane region" description="Helical" evidence="8">
    <location>
        <begin position="41"/>
        <end position="61"/>
    </location>
</feature>
<name>A0ABD7X190_PRIAR</name>
<protein>
    <submittedName>
        <fullName evidence="9">Endospore germination permease</fullName>
    </submittedName>
</protein>
<keyword evidence="5 8" id="KW-0812">Transmembrane</keyword>
<evidence type="ECO:0000256" key="4">
    <source>
        <dbReference type="ARBA" id="ARBA00022544"/>
    </source>
</evidence>
<sequence>MIEKGKISAFQMAFLILPPILSTAILTIPAVTGKHANQDMWISPILASFNGVFTAFIVFQLHKIYPGETIIQYSQHIVGRIIGKLLGFVFLFYFLYVSSLIDREYADFIISSFLPRTPMVVVIGTMVLVCAFTVRGGVEVLGRAAQIFVPIYILTLLLFVLLLPDLKPENMFPIMEHGIAPSIRGAIQPSLWFGQVFLTSMLLPFLTDYEKGRKWSVLTVIFCMVAMVYINIVSLLLFGESVTTYTYPVFTAFRYISIATFFQHLESVVIIIWVMGVFIKLSIFYYVLVLGMAQWLHLSDYRPLVFPIGFLMTLFGIWADPNMQELSKFIETIIPFLESSIFTFIPLLLLIIAIIRKRGKKKKGITHL</sequence>
<gene>
    <name evidence="9" type="ORF">PWO00_09045</name>
</gene>
<keyword evidence="7 8" id="KW-0472">Membrane</keyword>
<evidence type="ECO:0000313" key="9">
    <source>
        <dbReference type="EMBL" id="WEA46096.1"/>
    </source>
</evidence>
<evidence type="ECO:0000256" key="6">
    <source>
        <dbReference type="ARBA" id="ARBA00022989"/>
    </source>
</evidence>
<feature type="transmembrane region" description="Helical" evidence="8">
    <location>
        <begin position="270"/>
        <end position="292"/>
    </location>
</feature>
<dbReference type="Proteomes" id="UP001220217">
    <property type="component" value="Chromosome"/>
</dbReference>
<dbReference type="RefSeq" id="WP_275037203.1">
    <property type="nucleotide sequence ID" value="NZ_CP118718.1"/>
</dbReference>
<dbReference type="NCBIfam" id="TIGR00912">
    <property type="entry name" value="2A0309"/>
    <property type="match status" value="1"/>
</dbReference>
<keyword evidence="4" id="KW-0309">Germination</keyword>
<feature type="transmembrane region" description="Helical" evidence="8">
    <location>
        <begin position="81"/>
        <end position="101"/>
    </location>
</feature>
<dbReference type="AlphaFoldDB" id="A0ABD7X190"/>
<feature type="transmembrane region" description="Helical" evidence="8">
    <location>
        <begin position="183"/>
        <end position="203"/>
    </location>
</feature>
<feature type="transmembrane region" description="Helical" evidence="8">
    <location>
        <begin position="144"/>
        <end position="163"/>
    </location>
</feature>
<evidence type="ECO:0000313" key="10">
    <source>
        <dbReference type="Proteomes" id="UP001220217"/>
    </source>
</evidence>
<organism evidence="9 10">
    <name type="scientific">Priestia aryabhattai</name>
    <name type="common">Bacillus aryabhattai</name>
    <dbReference type="NCBI Taxonomy" id="412384"/>
    <lineage>
        <taxon>Bacteria</taxon>
        <taxon>Bacillati</taxon>
        <taxon>Bacillota</taxon>
        <taxon>Bacilli</taxon>
        <taxon>Bacillales</taxon>
        <taxon>Bacillaceae</taxon>
        <taxon>Priestia</taxon>
    </lineage>
</organism>
<dbReference type="GO" id="GO:0016020">
    <property type="term" value="C:membrane"/>
    <property type="evidence" value="ECO:0007669"/>
    <property type="project" value="UniProtKB-SubCell"/>
</dbReference>
<reference evidence="9 10" key="1">
    <citation type="submission" date="2023-02" db="EMBL/GenBank/DDBJ databases">
        <title>Complete genome sequence of Priestia aryabhattai G5MAi6, a methanol-tolerant strain isolated from tap water in Hong Kong.</title>
        <authorList>
            <person name="Leung K.M."/>
            <person name="Lai G.K.K."/>
            <person name="Griffin S.D.J."/>
        </authorList>
    </citation>
    <scope>NUCLEOTIDE SEQUENCE [LARGE SCALE GENOMIC DNA]</scope>
    <source>
        <strain evidence="9 10">G5MAi6</strain>
    </source>
</reference>
<dbReference type="EMBL" id="CP118718">
    <property type="protein sequence ID" value="WEA46096.1"/>
    <property type="molecule type" value="Genomic_DNA"/>
</dbReference>